<comment type="catalytic activity">
    <reaction evidence="1">
        <text>Catalyzes the rearrangement of -S-S- bonds in proteins.</text>
        <dbReference type="EC" id="5.3.4.1"/>
    </reaction>
</comment>
<dbReference type="KEGG" id="gtt:GUITHDRAFT_104517"/>
<keyword evidence="5" id="KW-0256">Endoplasmic reticulum</keyword>
<dbReference type="PANTHER" id="PTHR18929">
    <property type="entry name" value="PROTEIN DISULFIDE ISOMERASE"/>
    <property type="match status" value="1"/>
</dbReference>
<dbReference type="GO" id="GO:0005788">
    <property type="term" value="C:endoplasmic reticulum lumen"/>
    <property type="evidence" value="ECO:0007669"/>
    <property type="project" value="UniProtKB-SubCell"/>
</dbReference>
<dbReference type="OrthoDB" id="294696at2759"/>
<keyword evidence="6" id="KW-0413">Isomerase</keyword>
<dbReference type="HOGENOM" id="CLU_438364_0_0_1"/>
<keyword evidence="7" id="KW-0676">Redox-active center</keyword>
<name>L1JMY3_GUITC</name>
<organism evidence="10">
    <name type="scientific">Guillardia theta (strain CCMP2712)</name>
    <name type="common">Cryptophyte</name>
    <dbReference type="NCBI Taxonomy" id="905079"/>
    <lineage>
        <taxon>Eukaryota</taxon>
        <taxon>Cryptophyceae</taxon>
        <taxon>Pyrenomonadales</taxon>
        <taxon>Geminigeraceae</taxon>
        <taxon>Guillardia</taxon>
    </lineage>
</organism>
<reference evidence="11" key="3">
    <citation type="submission" date="2016-03" db="UniProtKB">
        <authorList>
            <consortium name="EnsemblProtists"/>
        </authorList>
    </citation>
    <scope>IDENTIFICATION</scope>
</reference>
<keyword evidence="12" id="KW-1185">Reference proteome</keyword>
<proteinExistence type="inferred from homology"/>
<dbReference type="EnsemblProtists" id="EKX49555">
    <property type="protein sequence ID" value="EKX49555"/>
    <property type="gene ID" value="GUITHDRAFT_104517"/>
</dbReference>
<evidence type="ECO:0000256" key="1">
    <source>
        <dbReference type="ARBA" id="ARBA00001182"/>
    </source>
</evidence>
<dbReference type="CDD" id="cd02982">
    <property type="entry name" value="PDI_b'_family"/>
    <property type="match status" value="1"/>
</dbReference>
<evidence type="ECO:0000259" key="9">
    <source>
        <dbReference type="Pfam" id="PF00085"/>
    </source>
</evidence>
<feature type="region of interest" description="Disordered" evidence="8">
    <location>
        <begin position="581"/>
        <end position="624"/>
    </location>
</feature>
<comment type="subcellular location">
    <subcellularLocation>
        <location evidence="2">Endoplasmic reticulum lumen</location>
    </subcellularLocation>
</comment>
<sequence>MDGFLGGLSREDRLKDPLVQRIKVSREDEEQCSRDMDCDDWCKERSREGCICRCKGFLEDAVYGCKAENMVCQEPPYPFWGGSFNMTAKTFKSKCKKHPIMLVAFTARSCRHCVDFEPAYKWATPQLDELGIPLARVDVDVEKDFSRDMGISTMPAVKVVENCKDKGLYKGYHSPSAFVSYANKLLANTVTTLTSVEEVQDFSIKHNVSVISFFSKADGYEDEEEEFREAAESLRFSNNVYFATVKAKAISSHFEGEKWFKKAPAIVVFRNFDLHDRDLDSVVVTELADMSVQEWISKRTVRLVDEVTGTNFAYYESLRIPMLLLFVNKTADNSAVLKDFKAVARFYQGKVSFGYLDGRLHATRKIALGLTDDLLPAMAFNTLTGALYPFPSWKKLDQRNIKEHVEGFLTGRLQPSQASATDEEVKAAQQQAEKDGAVGLIEITRKNFNQICMDEFFDVMVLFYSASAQVTRDFWPYWKKTVERFRALKIDTLKVRVHWYDLSRNQLPDSLELDSLPSIVMFPARDKSPPHKMFHGKAKVRPIMLWAQEVASIKFEFPNDTPHLDDEQRKAYLVQIKERDERVGAERAKKKAERIAKLKEEEDNQKAAGSQSPQTDKLTGHDEL</sequence>
<dbReference type="Proteomes" id="UP000011087">
    <property type="component" value="Unassembled WGS sequence"/>
</dbReference>
<evidence type="ECO:0000256" key="7">
    <source>
        <dbReference type="ARBA" id="ARBA00023284"/>
    </source>
</evidence>
<evidence type="ECO:0000256" key="6">
    <source>
        <dbReference type="ARBA" id="ARBA00023235"/>
    </source>
</evidence>
<dbReference type="GeneID" id="17306211"/>
<dbReference type="Gene3D" id="3.40.30.10">
    <property type="entry name" value="Glutaredoxin"/>
    <property type="match status" value="4"/>
</dbReference>
<evidence type="ECO:0000313" key="11">
    <source>
        <dbReference type="EnsemblProtists" id="EKX49555"/>
    </source>
</evidence>
<dbReference type="GO" id="GO:0006457">
    <property type="term" value="P:protein folding"/>
    <property type="evidence" value="ECO:0007669"/>
    <property type="project" value="TreeGrafter"/>
</dbReference>
<dbReference type="CDD" id="cd02961">
    <property type="entry name" value="PDI_a_family"/>
    <property type="match status" value="1"/>
</dbReference>
<dbReference type="eggNOG" id="KOG0190">
    <property type="taxonomic scope" value="Eukaryota"/>
</dbReference>
<dbReference type="RefSeq" id="XP_005836535.1">
    <property type="nucleotide sequence ID" value="XM_005836478.1"/>
</dbReference>
<evidence type="ECO:0000256" key="5">
    <source>
        <dbReference type="ARBA" id="ARBA00022824"/>
    </source>
</evidence>
<reference evidence="10 12" key="1">
    <citation type="journal article" date="2012" name="Nature">
        <title>Algal genomes reveal evolutionary mosaicism and the fate of nucleomorphs.</title>
        <authorList>
            <consortium name="DOE Joint Genome Institute"/>
            <person name="Curtis B.A."/>
            <person name="Tanifuji G."/>
            <person name="Burki F."/>
            <person name="Gruber A."/>
            <person name="Irimia M."/>
            <person name="Maruyama S."/>
            <person name="Arias M.C."/>
            <person name="Ball S.G."/>
            <person name="Gile G.H."/>
            <person name="Hirakawa Y."/>
            <person name="Hopkins J.F."/>
            <person name="Kuo A."/>
            <person name="Rensing S.A."/>
            <person name="Schmutz J."/>
            <person name="Symeonidi A."/>
            <person name="Elias M."/>
            <person name="Eveleigh R.J."/>
            <person name="Herman E.K."/>
            <person name="Klute M.J."/>
            <person name="Nakayama T."/>
            <person name="Obornik M."/>
            <person name="Reyes-Prieto A."/>
            <person name="Armbrust E.V."/>
            <person name="Aves S.J."/>
            <person name="Beiko R.G."/>
            <person name="Coutinho P."/>
            <person name="Dacks J.B."/>
            <person name="Durnford D.G."/>
            <person name="Fast N.M."/>
            <person name="Green B.R."/>
            <person name="Grisdale C.J."/>
            <person name="Hempel F."/>
            <person name="Henrissat B."/>
            <person name="Hoppner M.P."/>
            <person name="Ishida K."/>
            <person name="Kim E."/>
            <person name="Koreny L."/>
            <person name="Kroth P.G."/>
            <person name="Liu Y."/>
            <person name="Malik S.B."/>
            <person name="Maier U.G."/>
            <person name="McRose D."/>
            <person name="Mock T."/>
            <person name="Neilson J.A."/>
            <person name="Onodera N.T."/>
            <person name="Poole A.M."/>
            <person name="Pritham E.J."/>
            <person name="Richards T.A."/>
            <person name="Rocap G."/>
            <person name="Roy S.W."/>
            <person name="Sarai C."/>
            <person name="Schaack S."/>
            <person name="Shirato S."/>
            <person name="Slamovits C.H."/>
            <person name="Spencer D.F."/>
            <person name="Suzuki S."/>
            <person name="Worden A.Z."/>
            <person name="Zauner S."/>
            <person name="Barry K."/>
            <person name="Bell C."/>
            <person name="Bharti A.K."/>
            <person name="Crow J.A."/>
            <person name="Grimwood J."/>
            <person name="Kramer R."/>
            <person name="Lindquist E."/>
            <person name="Lucas S."/>
            <person name="Salamov A."/>
            <person name="McFadden G.I."/>
            <person name="Lane C.E."/>
            <person name="Keeling P.J."/>
            <person name="Gray M.W."/>
            <person name="Grigoriev I.V."/>
            <person name="Archibald J.M."/>
        </authorList>
    </citation>
    <scope>NUCLEOTIDE SEQUENCE</scope>
    <source>
        <strain evidence="10 12">CCMP2712</strain>
    </source>
</reference>
<evidence type="ECO:0000256" key="4">
    <source>
        <dbReference type="ARBA" id="ARBA00012723"/>
    </source>
</evidence>
<dbReference type="Pfam" id="PF13848">
    <property type="entry name" value="Thioredoxin_6"/>
    <property type="match status" value="1"/>
</dbReference>
<dbReference type="SUPFAM" id="SSF52833">
    <property type="entry name" value="Thioredoxin-like"/>
    <property type="match status" value="4"/>
</dbReference>
<dbReference type="Pfam" id="PF00085">
    <property type="entry name" value="Thioredoxin"/>
    <property type="match status" value="1"/>
</dbReference>
<feature type="domain" description="Thioredoxin" evidence="9">
    <location>
        <begin position="85"/>
        <end position="182"/>
    </location>
</feature>
<gene>
    <name evidence="10" type="ORF">GUITHDRAFT_104517</name>
</gene>
<evidence type="ECO:0000313" key="10">
    <source>
        <dbReference type="EMBL" id="EKX49555.1"/>
    </source>
</evidence>
<evidence type="ECO:0000256" key="3">
    <source>
        <dbReference type="ARBA" id="ARBA00006347"/>
    </source>
</evidence>
<dbReference type="GO" id="GO:0034976">
    <property type="term" value="P:response to endoplasmic reticulum stress"/>
    <property type="evidence" value="ECO:0007669"/>
    <property type="project" value="TreeGrafter"/>
</dbReference>
<dbReference type="InterPro" id="IPR036249">
    <property type="entry name" value="Thioredoxin-like_sf"/>
</dbReference>
<dbReference type="AlphaFoldDB" id="L1JMY3"/>
<dbReference type="OMA" id="PRMENHY"/>
<evidence type="ECO:0000313" key="12">
    <source>
        <dbReference type="Proteomes" id="UP000011087"/>
    </source>
</evidence>
<dbReference type="PaxDb" id="55529-EKX49555"/>
<feature type="compositionally biased region" description="Basic and acidic residues" evidence="8">
    <location>
        <begin position="581"/>
        <end position="600"/>
    </location>
</feature>
<dbReference type="InterPro" id="IPR013766">
    <property type="entry name" value="Thioredoxin_domain"/>
</dbReference>
<dbReference type="GO" id="GO:0003756">
    <property type="term" value="F:protein disulfide isomerase activity"/>
    <property type="evidence" value="ECO:0007669"/>
    <property type="project" value="UniProtKB-EC"/>
</dbReference>
<dbReference type="STRING" id="905079.L1JMY3"/>
<evidence type="ECO:0000256" key="2">
    <source>
        <dbReference type="ARBA" id="ARBA00004319"/>
    </source>
</evidence>
<dbReference type="EC" id="5.3.4.1" evidence="4"/>
<comment type="similarity">
    <text evidence="3">Belongs to the protein disulfide isomerase family.</text>
</comment>
<evidence type="ECO:0000256" key="8">
    <source>
        <dbReference type="SAM" id="MobiDB-lite"/>
    </source>
</evidence>
<dbReference type="EMBL" id="JH992981">
    <property type="protein sequence ID" value="EKX49555.1"/>
    <property type="molecule type" value="Genomic_DNA"/>
</dbReference>
<feature type="compositionally biased region" description="Polar residues" evidence="8">
    <location>
        <begin position="607"/>
        <end position="617"/>
    </location>
</feature>
<accession>L1JMY3</accession>
<reference evidence="12" key="2">
    <citation type="submission" date="2012-11" db="EMBL/GenBank/DDBJ databases">
        <authorList>
            <person name="Kuo A."/>
            <person name="Curtis B.A."/>
            <person name="Tanifuji G."/>
            <person name="Burki F."/>
            <person name="Gruber A."/>
            <person name="Irimia M."/>
            <person name="Maruyama S."/>
            <person name="Arias M.C."/>
            <person name="Ball S.G."/>
            <person name="Gile G.H."/>
            <person name="Hirakawa Y."/>
            <person name="Hopkins J.F."/>
            <person name="Rensing S.A."/>
            <person name="Schmutz J."/>
            <person name="Symeonidi A."/>
            <person name="Elias M."/>
            <person name="Eveleigh R.J."/>
            <person name="Herman E.K."/>
            <person name="Klute M.J."/>
            <person name="Nakayama T."/>
            <person name="Obornik M."/>
            <person name="Reyes-Prieto A."/>
            <person name="Armbrust E.V."/>
            <person name="Aves S.J."/>
            <person name="Beiko R.G."/>
            <person name="Coutinho P."/>
            <person name="Dacks J.B."/>
            <person name="Durnford D.G."/>
            <person name="Fast N.M."/>
            <person name="Green B.R."/>
            <person name="Grisdale C."/>
            <person name="Hempe F."/>
            <person name="Henrissat B."/>
            <person name="Hoppner M.P."/>
            <person name="Ishida K.-I."/>
            <person name="Kim E."/>
            <person name="Koreny L."/>
            <person name="Kroth P.G."/>
            <person name="Liu Y."/>
            <person name="Malik S.-B."/>
            <person name="Maier U.G."/>
            <person name="McRose D."/>
            <person name="Mock T."/>
            <person name="Neilson J.A."/>
            <person name="Onodera N.T."/>
            <person name="Poole A.M."/>
            <person name="Pritham E.J."/>
            <person name="Richards T.A."/>
            <person name="Rocap G."/>
            <person name="Roy S.W."/>
            <person name="Sarai C."/>
            <person name="Schaack S."/>
            <person name="Shirato S."/>
            <person name="Slamovits C.H."/>
            <person name="Spencer D.F."/>
            <person name="Suzuki S."/>
            <person name="Worden A.Z."/>
            <person name="Zauner S."/>
            <person name="Barry K."/>
            <person name="Bell C."/>
            <person name="Bharti A.K."/>
            <person name="Crow J.A."/>
            <person name="Grimwood J."/>
            <person name="Kramer R."/>
            <person name="Lindquist E."/>
            <person name="Lucas S."/>
            <person name="Salamov A."/>
            <person name="McFadden G.I."/>
            <person name="Lane C.E."/>
            <person name="Keeling P.J."/>
            <person name="Gray M.W."/>
            <person name="Grigoriev I.V."/>
            <person name="Archibald J.M."/>
        </authorList>
    </citation>
    <scope>NUCLEOTIDE SEQUENCE</scope>
    <source>
        <strain evidence="12">CCMP2712</strain>
    </source>
</reference>
<protein>
    <recommendedName>
        <fullName evidence="4">protein disulfide-isomerase</fullName>
        <ecNumber evidence="4">5.3.4.1</ecNumber>
    </recommendedName>
</protein>
<dbReference type="PANTHER" id="PTHR18929:SF132">
    <property type="entry name" value="PROTEIN DISULFIDE-ISOMERASE A3"/>
    <property type="match status" value="1"/>
</dbReference>